<reference evidence="1 2" key="1">
    <citation type="submission" date="2023-02" db="EMBL/GenBank/DDBJ databases">
        <title>LHISI_Scaffold_Assembly.</title>
        <authorList>
            <person name="Stuart O.P."/>
            <person name="Cleave R."/>
            <person name="Magrath M.J.L."/>
            <person name="Mikheyev A.S."/>
        </authorList>
    </citation>
    <scope>NUCLEOTIDE SEQUENCE [LARGE SCALE GENOMIC DNA]</scope>
    <source>
        <strain evidence="1">Daus_M_001</strain>
        <tissue evidence="1">Leg muscle</tissue>
    </source>
</reference>
<evidence type="ECO:0000313" key="1">
    <source>
        <dbReference type="EMBL" id="KAJ8891399.1"/>
    </source>
</evidence>
<comment type="caution">
    <text evidence="1">The sequence shown here is derived from an EMBL/GenBank/DDBJ whole genome shotgun (WGS) entry which is preliminary data.</text>
</comment>
<sequence length="81" mass="9294">MLVLVKKKLFAVNTHMWNTWPEPLHSKGTYKLCQTPTKRRGCLPEASCKTHNYYAYSRNYGCNIAKKQKPSSCSEVCQKPA</sequence>
<dbReference type="Proteomes" id="UP001159363">
    <property type="component" value="Chromosome 3"/>
</dbReference>
<gene>
    <name evidence="1" type="ORF">PR048_010915</name>
</gene>
<evidence type="ECO:0000313" key="2">
    <source>
        <dbReference type="Proteomes" id="UP001159363"/>
    </source>
</evidence>
<dbReference type="EMBL" id="JARBHB010000003">
    <property type="protein sequence ID" value="KAJ8891399.1"/>
    <property type="molecule type" value="Genomic_DNA"/>
</dbReference>
<keyword evidence="2" id="KW-1185">Reference proteome</keyword>
<protein>
    <recommendedName>
        <fullName evidence="3">ShKT domain-containing protein</fullName>
    </recommendedName>
</protein>
<proteinExistence type="predicted"/>
<evidence type="ECO:0008006" key="3">
    <source>
        <dbReference type="Google" id="ProtNLM"/>
    </source>
</evidence>
<accession>A0ABQ9I585</accession>
<organism evidence="1 2">
    <name type="scientific">Dryococelus australis</name>
    <dbReference type="NCBI Taxonomy" id="614101"/>
    <lineage>
        <taxon>Eukaryota</taxon>
        <taxon>Metazoa</taxon>
        <taxon>Ecdysozoa</taxon>
        <taxon>Arthropoda</taxon>
        <taxon>Hexapoda</taxon>
        <taxon>Insecta</taxon>
        <taxon>Pterygota</taxon>
        <taxon>Neoptera</taxon>
        <taxon>Polyneoptera</taxon>
        <taxon>Phasmatodea</taxon>
        <taxon>Verophasmatodea</taxon>
        <taxon>Anareolatae</taxon>
        <taxon>Phasmatidae</taxon>
        <taxon>Eurycanthinae</taxon>
        <taxon>Dryococelus</taxon>
    </lineage>
</organism>
<name>A0ABQ9I585_9NEOP</name>